<dbReference type="GO" id="GO:0004185">
    <property type="term" value="F:serine-type carboxypeptidase activity"/>
    <property type="evidence" value="ECO:0007669"/>
    <property type="project" value="InterPro"/>
</dbReference>
<name>A0A834ZM33_TETSI</name>
<protein>
    <recommendedName>
        <fullName evidence="5">Serine carboxypeptidase</fullName>
    </recommendedName>
</protein>
<reference evidence="3 4" key="1">
    <citation type="submission" date="2020-04" db="EMBL/GenBank/DDBJ databases">
        <title>Plant Genome Project.</title>
        <authorList>
            <person name="Zhang R.-G."/>
        </authorList>
    </citation>
    <scope>NUCLEOTIDE SEQUENCE [LARGE SCALE GENOMIC DNA]</scope>
    <source>
        <strain evidence="3">YNK0</strain>
        <tissue evidence="3">Leaf</tissue>
    </source>
</reference>
<comment type="similarity">
    <text evidence="1">Belongs to the peptidase S10 family.</text>
</comment>
<dbReference type="PANTHER" id="PTHR11802">
    <property type="entry name" value="SERINE PROTEASE FAMILY S10 SERINE CARBOXYPEPTIDASE"/>
    <property type="match status" value="1"/>
</dbReference>
<dbReference type="OrthoDB" id="443318at2759"/>
<proteinExistence type="inferred from homology"/>
<evidence type="ECO:0008006" key="5">
    <source>
        <dbReference type="Google" id="ProtNLM"/>
    </source>
</evidence>
<dbReference type="Pfam" id="PF00450">
    <property type="entry name" value="Peptidase_S10"/>
    <property type="match status" value="1"/>
</dbReference>
<dbReference type="OMA" id="HEYQYHA"/>
<keyword evidence="2" id="KW-0472">Membrane</keyword>
<dbReference type="EMBL" id="JABCRI010000002">
    <property type="protein sequence ID" value="KAF8410249.1"/>
    <property type="molecule type" value="Genomic_DNA"/>
</dbReference>
<keyword evidence="2" id="KW-0812">Transmembrane</keyword>
<evidence type="ECO:0000256" key="1">
    <source>
        <dbReference type="ARBA" id="ARBA00009431"/>
    </source>
</evidence>
<evidence type="ECO:0000313" key="4">
    <source>
        <dbReference type="Proteomes" id="UP000655225"/>
    </source>
</evidence>
<dbReference type="InterPro" id="IPR001563">
    <property type="entry name" value="Peptidase_S10"/>
</dbReference>
<evidence type="ECO:0000313" key="3">
    <source>
        <dbReference type="EMBL" id="KAF8410249.1"/>
    </source>
</evidence>
<dbReference type="GO" id="GO:0016747">
    <property type="term" value="F:acyltransferase activity, transferring groups other than amino-acyl groups"/>
    <property type="evidence" value="ECO:0007669"/>
    <property type="project" value="TreeGrafter"/>
</dbReference>
<dbReference type="InterPro" id="IPR029058">
    <property type="entry name" value="AB_hydrolase_fold"/>
</dbReference>
<feature type="transmembrane region" description="Helical" evidence="2">
    <location>
        <begin position="14"/>
        <end position="33"/>
    </location>
</feature>
<keyword evidence="4" id="KW-1185">Reference proteome</keyword>
<organism evidence="3 4">
    <name type="scientific">Tetracentron sinense</name>
    <name type="common">Spur-leaf</name>
    <dbReference type="NCBI Taxonomy" id="13715"/>
    <lineage>
        <taxon>Eukaryota</taxon>
        <taxon>Viridiplantae</taxon>
        <taxon>Streptophyta</taxon>
        <taxon>Embryophyta</taxon>
        <taxon>Tracheophyta</taxon>
        <taxon>Spermatophyta</taxon>
        <taxon>Magnoliopsida</taxon>
        <taxon>Trochodendrales</taxon>
        <taxon>Trochodendraceae</taxon>
        <taxon>Tetracentron</taxon>
    </lineage>
</organism>
<dbReference type="AlphaFoldDB" id="A0A834ZM33"/>
<dbReference type="GO" id="GO:0006508">
    <property type="term" value="P:proteolysis"/>
    <property type="evidence" value="ECO:0007669"/>
    <property type="project" value="InterPro"/>
</dbReference>
<comment type="caution">
    <text evidence="3">The sequence shown here is derived from an EMBL/GenBank/DDBJ whole genome shotgun (WGS) entry which is preliminary data.</text>
</comment>
<dbReference type="GO" id="GO:0019748">
    <property type="term" value="P:secondary metabolic process"/>
    <property type="evidence" value="ECO:0007669"/>
    <property type="project" value="TreeGrafter"/>
</dbReference>
<dbReference type="Proteomes" id="UP000655225">
    <property type="component" value="Unassembled WGS sequence"/>
</dbReference>
<evidence type="ECO:0000256" key="2">
    <source>
        <dbReference type="SAM" id="Phobius"/>
    </source>
</evidence>
<accession>A0A834ZM33</accession>
<keyword evidence="2" id="KW-1133">Transmembrane helix</keyword>
<dbReference type="SUPFAM" id="SSF53474">
    <property type="entry name" value="alpha/beta-Hydrolases"/>
    <property type="match status" value="1"/>
</dbReference>
<sequence length="136" mass="15286">MAGAHEYQYHADKWCFYFISLCFHLLVFSQLAISQSTVSFLPGFPGPLPFELETGYVGVDASEDVQLFYYFVKSEMNPKDDPILLWFTGGPGCSALSGLAFEIGPLNFEIVEYNGSLPTLVLNPNAWTKVQYYFPC</sequence>
<dbReference type="PANTHER" id="PTHR11802:SF29">
    <property type="entry name" value="SERINE CARBOXYPEPTIDASE-LIKE 19"/>
    <property type="match status" value="1"/>
</dbReference>
<dbReference type="Gene3D" id="3.40.50.1820">
    <property type="entry name" value="alpha/beta hydrolase"/>
    <property type="match status" value="1"/>
</dbReference>
<gene>
    <name evidence="3" type="ORF">HHK36_002774</name>
</gene>